<evidence type="ECO:0000259" key="10">
    <source>
        <dbReference type="PROSITE" id="PS50893"/>
    </source>
</evidence>
<evidence type="ECO:0000256" key="8">
    <source>
        <dbReference type="ARBA" id="ARBA00023251"/>
    </source>
</evidence>
<dbReference type="Pfam" id="PF13732">
    <property type="entry name" value="DrrA1-3_C"/>
    <property type="match status" value="1"/>
</dbReference>
<accession>W4N8B8</accession>
<comment type="similarity">
    <text evidence="9">Belongs to the ABC transporter superfamily. Drug exporter-1 (DrugE1) (TC 3.A.1.105) family.</text>
</comment>
<dbReference type="SUPFAM" id="SSF52540">
    <property type="entry name" value="P-loop containing nucleoside triphosphate hydrolases"/>
    <property type="match status" value="1"/>
</dbReference>
<dbReference type="STRING" id="1435051.BMOU_1202"/>
<dbReference type="GO" id="GO:0016887">
    <property type="term" value="F:ATP hydrolysis activity"/>
    <property type="evidence" value="ECO:0007669"/>
    <property type="project" value="InterPro"/>
</dbReference>
<dbReference type="eggNOG" id="COG1131">
    <property type="taxonomic scope" value="Bacteria"/>
</dbReference>
<keyword evidence="3" id="KW-1003">Cell membrane</keyword>
<name>W4N8B8_9BIFI</name>
<evidence type="ECO:0000256" key="4">
    <source>
        <dbReference type="ARBA" id="ARBA00022741"/>
    </source>
</evidence>
<evidence type="ECO:0000256" key="2">
    <source>
        <dbReference type="ARBA" id="ARBA00022448"/>
    </source>
</evidence>
<feature type="domain" description="ABC transporter" evidence="10">
    <location>
        <begin position="2"/>
        <end position="222"/>
    </location>
</feature>
<evidence type="ECO:0000313" key="12">
    <source>
        <dbReference type="Proteomes" id="UP000019155"/>
    </source>
</evidence>
<dbReference type="SMART" id="SM00382">
    <property type="entry name" value="AAA"/>
    <property type="match status" value="1"/>
</dbReference>
<keyword evidence="6" id="KW-1278">Translocase</keyword>
<dbReference type="EMBL" id="AZMV01000005">
    <property type="protein sequence ID" value="ETY71289.1"/>
    <property type="molecule type" value="Genomic_DNA"/>
</dbReference>
<keyword evidence="2" id="KW-0813">Transport</keyword>
<dbReference type="Gene3D" id="3.40.50.300">
    <property type="entry name" value="P-loop containing nucleotide triphosphate hydrolases"/>
    <property type="match status" value="1"/>
</dbReference>
<keyword evidence="7" id="KW-0472">Membrane</keyword>
<dbReference type="GO" id="GO:1900753">
    <property type="term" value="P:doxorubicin transport"/>
    <property type="evidence" value="ECO:0007669"/>
    <property type="project" value="InterPro"/>
</dbReference>
<dbReference type="GO" id="GO:0005524">
    <property type="term" value="F:ATP binding"/>
    <property type="evidence" value="ECO:0007669"/>
    <property type="project" value="UniProtKB-KW"/>
</dbReference>
<dbReference type="AlphaFoldDB" id="W4N8B8"/>
<dbReference type="GO" id="GO:0043215">
    <property type="term" value="P:daunorubicin transport"/>
    <property type="evidence" value="ECO:0007669"/>
    <property type="project" value="InterPro"/>
</dbReference>
<sequence>MVRKNVVDGVSLTINQGEIFSILGPNGAGKTTLLRMLSTQLPVDGGTASIFNYDVSKQPEQVRRIIGMTGQFTTIDNDLTAMENMEIIGRLNGLSRKQALSRADELLERFSLTNVKAKELSAFSGGMRRRLDLASSLMTHPRLIILDEPTTGLDPITRSEMWNTIRQLVNEGSTVLLTTQYLEEADQLADHIAIIRNGKVMAQGTPNDLKNLIGDTHLEIRYDNKHQMRDAQRIISGHLPSTHISRSSESDTLILNMKESTDMLDLLNHLHDLNLTPDEFSTSKPSLDDVFVRIVSQDTGKADKAIGK</sequence>
<dbReference type="PANTHER" id="PTHR42711">
    <property type="entry name" value="ABC TRANSPORTER ATP-BINDING PROTEIN"/>
    <property type="match status" value="1"/>
</dbReference>
<evidence type="ECO:0000256" key="3">
    <source>
        <dbReference type="ARBA" id="ARBA00022475"/>
    </source>
</evidence>
<dbReference type="RefSeq" id="WP_200864826.1">
    <property type="nucleotide sequence ID" value="NZ_AZMV01000005.1"/>
</dbReference>
<keyword evidence="5" id="KW-0067">ATP-binding</keyword>
<dbReference type="InterPro" id="IPR005894">
    <property type="entry name" value="DrrA"/>
</dbReference>
<dbReference type="NCBIfam" id="TIGR01188">
    <property type="entry name" value="drrA"/>
    <property type="match status" value="1"/>
</dbReference>
<dbReference type="InterPro" id="IPR025302">
    <property type="entry name" value="DrrA1/2-like_C"/>
</dbReference>
<dbReference type="PATRIC" id="fig|1435051.3.peg.1180"/>
<dbReference type="Pfam" id="PF00005">
    <property type="entry name" value="ABC_tran"/>
    <property type="match status" value="1"/>
</dbReference>
<dbReference type="InterPro" id="IPR027417">
    <property type="entry name" value="P-loop_NTPase"/>
</dbReference>
<evidence type="ECO:0000256" key="5">
    <source>
        <dbReference type="ARBA" id="ARBA00022840"/>
    </source>
</evidence>
<gene>
    <name evidence="11" type="ORF">BMOU_1202</name>
</gene>
<organism evidence="11 12">
    <name type="scientific">Bifidobacterium moukalabense DSM 27321</name>
    <dbReference type="NCBI Taxonomy" id="1435051"/>
    <lineage>
        <taxon>Bacteria</taxon>
        <taxon>Bacillati</taxon>
        <taxon>Actinomycetota</taxon>
        <taxon>Actinomycetes</taxon>
        <taxon>Bifidobacteriales</taxon>
        <taxon>Bifidobacteriaceae</taxon>
        <taxon>Bifidobacterium</taxon>
    </lineage>
</organism>
<evidence type="ECO:0000256" key="1">
    <source>
        <dbReference type="ARBA" id="ARBA00004413"/>
    </source>
</evidence>
<dbReference type="InterPro" id="IPR003593">
    <property type="entry name" value="AAA+_ATPase"/>
</dbReference>
<dbReference type="InterPro" id="IPR017871">
    <property type="entry name" value="ABC_transporter-like_CS"/>
</dbReference>
<comment type="caution">
    <text evidence="11">The sequence shown here is derived from an EMBL/GenBank/DDBJ whole genome shotgun (WGS) entry which is preliminary data.</text>
</comment>
<dbReference type="GO" id="GO:0005886">
    <property type="term" value="C:plasma membrane"/>
    <property type="evidence" value="ECO:0007669"/>
    <property type="project" value="UniProtKB-SubCell"/>
</dbReference>
<reference evidence="11 12" key="1">
    <citation type="journal article" date="2014" name="Genome Announc.">
        <title>The Genome Sequence of Bifidobacterium moukalabense DSM 27321 Highlights the Close Phylogenetic Relatedness with the Bifidobacterium dentium Taxon.</title>
        <authorList>
            <person name="Lugli G.A."/>
            <person name="Duranti S."/>
            <person name="Milani C."/>
            <person name="Turroni F."/>
            <person name="Viappiani A."/>
            <person name="Mangifesta M."/>
            <person name="van Sinderen D."/>
            <person name="Ventura M."/>
        </authorList>
    </citation>
    <scope>NUCLEOTIDE SEQUENCE [LARGE SCALE GENOMIC DNA]</scope>
    <source>
        <strain evidence="11 12">DSM 27321</strain>
    </source>
</reference>
<proteinExistence type="inferred from homology"/>
<dbReference type="Proteomes" id="UP000019155">
    <property type="component" value="Unassembled WGS sequence"/>
</dbReference>
<dbReference type="PANTHER" id="PTHR42711:SF19">
    <property type="entry name" value="DOXORUBICIN RESISTANCE ATP-BINDING PROTEIN DRRA"/>
    <property type="match status" value="1"/>
</dbReference>
<evidence type="ECO:0000256" key="6">
    <source>
        <dbReference type="ARBA" id="ARBA00022967"/>
    </source>
</evidence>
<dbReference type="GO" id="GO:0046677">
    <property type="term" value="P:response to antibiotic"/>
    <property type="evidence" value="ECO:0007669"/>
    <property type="project" value="UniProtKB-KW"/>
</dbReference>
<keyword evidence="4" id="KW-0547">Nucleotide-binding</keyword>
<evidence type="ECO:0000256" key="7">
    <source>
        <dbReference type="ARBA" id="ARBA00023136"/>
    </source>
</evidence>
<protein>
    <submittedName>
        <fullName evidence="11">ABC transporter</fullName>
    </submittedName>
</protein>
<evidence type="ECO:0000256" key="9">
    <source>
        <dbReference type="ARBA" id="ARBA00049985"/>
    </source>
</evidence>
<dbReference type="PROSITE" id="PS00211">
    <property type="entry name" value="ABC_TRANSPORTER_1"/>
    <property type="match status" value="1"/>
</dbReference>
<dbReference type="InterPro" id="IPR003439">
    <property type="entry name" value="ABC_transporter-like_ATP-bd"/>
</dbReference>
<keyword evidence="12" id="KW-1185">Reference proteome</keyword>
<comment type="subcellular location">
    <subcellularLocation>
        <location evidence="1">Cell membrane</location>
        <topology evidence="1">Peripheral membrane protein</topology>
        <orientation evidence="1">Cytoplasmic side</orientation>
    </subcellularLocation>
</comment>
<evidence type="ECO:0000313" key="11">
    <source>
        <dbReference type="EMBL" id="ETY71289.1"/>
    </source>
</evidence>
<keyword evidence="8" id="KW-0046">Antibiotic resistance</keyword>
<dbReference type="InterPro" id="IPR050763">
    <property type="entry name" value="ABC_transporter_ATP-binding"/>
</dbReference>
<dbReference type="PROSITE" id="PS50893">
    <property type="entry name" value="ABC_TRANSPORTER_2"/>
    <property type="match status" value="1"/>
</dbReference>